<dbReference type="PROSITE" id="PS01331">
    <property type="entry name" value="THYMIDYLATE_KINASE"/>
    <property type="match status" value="1"/>
</dbReference>
<dbReference type="GO" id="GO:0006227">
    <property type="term" value="P:dUDP biosynthetic process"/>
    <property type="evidence" value="ECO:0007669"/>
    <property type="project" value="TreeGrafter"/>
</dbReference>
<dbReference type="GO" id="GO:0005524">
    <property type="term" value="F:ATP binding"/>
    <property type="evidence" value="ECO:0007669"/>
    <property type="project" value="UniProtKB-UniRule"/>
</dbReference>
<dbReference type="AlphaFoldDB" id="A0A418W1Q4"/>
<dbReference type="GO" id="GO:0004798">
    <property type="term" value="F:dTMP kinase activity"/>
    <property type="evidence" value="ECO:0007669"/>
    <property type="project" value="UniProtKB-UniRule"/>
</dbReference>
<keyword evidence="5 12" id="KW-0545">Nucleotide biosynthesis</keyword>
<accession>A0A418W1Q4</accession>
<dbReference type="Proteomes" id="UP000283458">
    <property type="component" value="Unassembled WGS sequence"/>
</dbReference>
<feature type="domain" description="Thymidylate kinase-like" evidence="13">
    <location>
        <begin position="12"/>
        <end position="209"/>
    </location>
</feature>
<dbReference type="InterPro" id="IPR027417">
    <property type="entry name" value="P-loop_NTPase"/>
</dbReference>
<dbReference type="CDD" id="cd01672">
    <property type="entry name" value="TMPK"/>
    <property type="match status" value="1"/>
</dbReference>
<keyword evidence="6 12" id="KW-0547">Nucleotide-binding</keyword>
<keyword evidence="4 12" id="KW-0808">Transferase</keyword>
<evidence type="ECO:0000256" key="2">
    <source>
        <dbReference type="ARBA" id="ARBA00012980"/>
    </source>
</evidence>
<evidence type="ECO:0000313" key="14">
    <source>
        <dbReference type="EMBL" id="RJF83957.1"/>
    </source>
</evidence>
<proteinExistence type="inferred from homology"/>
<evidence type="ECO:0000256" key="7">
    <source>
        <dbReference type="ARBA" id="ARBA00022777"/>
    </source>
</evidence>
<evidence type="ECO:0000256" key="10">
    <source>
        <dbReference type="ARBA" id="ARBA00048743"/>
    </source>
</evidence>
<comment type="catalytic activity">
    <reaction evidence="10 12">
        <text>dTMP + ATP = dTDP + ADP</text>
        <dbReference type="Rhea" id="RHEA:13517"/>
        <dbReference type="ChEBI" id="CHEBI:30616"/>
        <dbReference type="ChEBI" id="CHEBI:58369"/>
        <dbReference type="ChEBI" id="CHEBI:63528"/>
        <dbReference type="ChEBI" id="CHEBI:456216"/>
        <dbReference type="EC" id="2.7.4.9"/>
    </reaction>
</comment>
<organism evidence="14 15">
    <name type="scientific">Azospirillum cavernae</name>
    <dbReference type="NCBI Taxonomy" id="2320860"/>
    <lineage>
        <taxon>Bacteria</taxon>
        <taxon>Pseudomonadati</taxon>
        <taxon>Pseudomonadota</taxon>
        <taxon>Alphaproteobacteria</taxon>
        <taxon>Rhodospirillales</taxon>
        <taxon>Azospirillaceae</taxon>
        <taxon>Azospirillum</taxon>
    </lineage>
</organism>
<keyword evidence="8 12" id="KW-0067">ATP-binding</keyword>
<evidence type="ECO:0000256" key="1">
    <source>
        <dbReference type="ARBA" id="ARBA00009776"/>
    </source>
</evidence>
<reference evidence="14 15" key="1">
    <citation type="submission" date="2018-09" db="EMBL/GenBank/DDBJ databases">
        <authorList>
            <person name="Zhu H."/>
        </authorList>
    </citation>
    <scope>NUCLEOTIDE SEQUENCE [LARGE SCALE GENOMIC DNA]</scope>
    <source>
        <strain evidence="14 15">K2W22B-5</strain>
    </source>
</reference>
<sequence>MSAPQKGRFITLEGGEGAGKSTQLRRLAETLAKTLAARGIDVLTTREPGGSQGAEEIRALLVSGDTGRWGPVTEALLHSAARRDHLERTVWPALEAGRWVVCDRFFDSTMAYQGYGLGLGRERIAALQALALDGFRPDLTLILDIDVQTGLRRAVARAGGEAGGEDRYERMDVGFHERLRHGFLDIAEREPERCAVIDADADADHVQARVWNAVASRLGLALESAS</sequence>
<dbReference type="RefSeq" id="WP_119829598.1">
    <property type="nucleotide sequence ID" value="NZ_QYUL01000001.1"/>
</dbReference>
<evidence type="ECO:0000256" key="5">
    <source>
        <dbReference type="ARBA" id="ARBA00022727"/>
    </source>
</evidence>
<dbReference type="GO" id="GO:0006233">
    <property type="term" value="P:dTDP biosynthetic process"/>
    <property type="evidence" value="ECO:0007669"/>
    <property type="project" value="InterPro"/>
</dbReference>
<dbReference type="OrthoDB" id="9774907at2"/>
<evidence type="ECO:0000256" key="3">
    <source>
        <dbReference type="ARBA" id="ARBA00017144"/>
    </source>
</evidence>
<dbReference type="SUPFAM" id="SSF52540">
    <property type="entry name" value="P-loop containing nucleoside triphosphate hydrolases"/>
    <property type="match status" value="1"/>
</dbReference>
<evidence type="ECO:0000256" key="4">
    <source>
        <dbReference type="ARBA" id="ARBA00022679"/>
    </source>
</evidence>
<dbReference type="GO" id="GO:0006235">
    <property type="term" value="P:dTTP biosynthetic process"/>
    <property type="evidence" value="ECO:0007669"/>
    <property type="project" value="UniProtKB-UniRule"/>
</dbReference>
<comment type="similarity">
    <text evidence="1 12">Belongs to the thymidylate kinase family.</text>
</comment>
<dbReference type="PANTHER" id="PTHR10344">
    <property type="entry name" value="THYMIDYLATE KINASE"/>
    <property type="match status" value="1"/>
</dbReference>
<dbReference type="EC" id="2.7.4.9" evidence="2 12"/>
<dbReference type="InterPro" id="IPR018094">
    <property type="entry name" value="Thymidylate_kinase"/>
</dbReference>
<keyword evidence="15" id="KW-1185">Reference proteome</keyword>
<dbReference type="InterPro" id="IPR018095">
    <property type="entry name" value="Thymidylate_kin_CS"/>
</dbReference>
<comment type="caution">
    <text evidence="14">The sequence shown here is derived from an EMBL/GenBank/DDBJ whole genome shotgun (WGS) entry which is preliminary data.</text>
</comment>
<dbReference type="EMBL" id="QYUL01000001">
    <property type="protein sequence ID" value="RJF83957.1"/>
    <property type="molecule type" value="Genomic_DNA"/>
</dbReference>
<dbReference type="GO" id="GO:0005829">
    <property type="term" value="C:cytosol"/>
    <property type="evidence" value="ECO:0007669"/>
    <property type="project" value="TreeGrafter"/>
</dbReference>
<name>A0A418W1Q4_9PROT</name>
<evidence type="ECO:0000256" key="9">
    <source>
        <dbReference type="ARBA" id="ARBA00029962"/>
    </source>
</evidence>
<dbReference type="Pfam" id="PF02223">
    <property type="entry name" value="Thymidylate_kin"/>
    <property type="match status" value="1"/>
</dbReference>
<dbReference type="HAMAP" id="MF_00165">
    <property type="entry name" value="Thymidylate_kinase"/>
    <property type="match status" value="1"/>
</dbReference>
<evidence type="ECO:0000256" key="12">
    <source>
        <dbReference type="HAMAP-Rule" id="MF_00165"/>
    </source>
</evidence>
<dbReference type="FunFam" id="3.40.50.300:FF:000225">
    <property type="entry name" value="Thymidylate kinase"/>
    <property type="match status" value="1"/>
</dbReference>
<dbReference type="Gene3D" id="3.40.50.300">
    <property type="entry name" value="P-loop containing nucleotide triphosphate hydrolases"/>
    <property type="match status" value="1"/>
</dbReference>
<protein>
    <recommendedName>
        <fullName evidence="3 12">Thymidylate kinase</fullName>
        <ecNumber evidence="2 12">2.7.4.9</ecNumber>
    </recommendedName>
    <alternativeName>
        <fullName evidence="9 12">dTMP kinase</fullName>
    </alternativeName>
</protein>
<evidence type="ECO:0000256" key="6">
    <source>
        <dbReference type="ARBA" id="ARBA00022741"/>
    </source>
</evidence>
<keyword evidence="7 12" id="KW-0418">Kinase</keyword>
<dbReference type="PANTHER" id="PTHR10344:SF4">
    <property type="entry name" value="UMP-CMP KINASE 2, MITOCHONDRIAL"/>
    <property type="match status" value="1"/>
</dbReference>
<evidence type="ECO:0000256" key="11">
    <source>
        <dbReference type="ARBA" id="ARBA00057735"/>
    </source>
</evidence>
<comment type="function">
    <text evidence="11 12">Phosphorylation of dTMP to form dTDP in both de novo and salvage pathways of dTTP synthesis.</text>
</comment>
<dbReference type="InterPro" id="IPR039430">
    <property type="entry name" value="Thymidylate_kin-like_dom"/>
</dbReference>
<dbReference type="NCBIfam" id="TIGR00041">
    <property type="entry name" value="DTMP_kinase"/>
    <property type="match status" value="1"/>
</dbReference>
<evidence type="ECO:0000313" key="15">
    <source>
        <dbReference type="Proteomes" id="UP000283458"/>
    </source>
</evidence>
<evidence type="ECO:0000259" key="13">
    <source>
        <dbReference type="Pfam" id="PF02223"/>
    </source>
</evidence>
<gene>
    <name evidence="12" type="primary">tmk</name>
    <name evidence="14" type="ORF">D3877_04880</name>
</gene>
<evidence type="ECO:0000256" key="8">
    <source>
        <dbReference type="ARBA" id="ARBA00022840"/>
    </source>
</evidence>
<feature type="binding site" evidence="12">
    <location>
        <begin position="14"/>
        <end position="21"/>
    </location>
    <ligand>
        <name>ATP</name>
        <dbReference type="ChEBI" id="CHEBI:30616"/>
    </ligand>
</feature>